<dbReference type="AlphaFoldDB" id="A0A0F9DKB5"/>
<accession>A0A0F9DKB5</accession>
<evidence type="ECO:0000256" key="1">
    <source>
        <dbReference type="SAM" id="MobiDB-lite"/>
    </source>
</evidence>
<reference evidence="2" key="1">
    <citation type="journal article" date="2015" name="Nature">
        <title>Complex archaea that bridge the gap between prokaryotes and eukaryotes.</title>
        <authorList>
            <person name="Spang A."/>
            <person name="Saw J.H."/>
            <person name="Jorgensen S.L."/>
            <person name="Zaremba-Niedzwiedzka K."/>
            <person name="Martijn J."/>
            <person name="Lind A.E."/>
            <person name="van Eijk R."/>
            <person name="Schleper C."/>
            <person name="Guy L."/>
            <person name="Ettema T.J."/>
        </authorList>
    </citation>
    <scope>NUCLEOTIDE SEQUENCE</scope>
</reference>
<evidence type="ECO:0000313" key="2">
    <source>
        <dbReference type="EMBL" id="KKL62074.1"/>
    </source>
</evidence>
<protein>
    <submittedName>
        <fullName evidence="2">Uncharacterized protein</fullName>
    </submittedName>
</protein>
<organism evidence="2">
    <name type="scientific">marine sediment metagenome</name>
    <dbReference type="NCBI Taxonomy" id="412755"/>
    <lineage>
        <taxon>unclassified sequences</taxon>
        <taxon>metagenomes</taxon>
        <taxon>ecological metagenomes</taxon>
    </lineage>
</organism>
<feature type="region of interest" description="Disordered" evidence="1">
    <location>
        <begin position="30"/>
        <end position="49"/>
    </location>
</feature>
<name>A0A0F9DKB5_9ZZZZ</name>
<proteinExistence type="predicted"/>
<gene>
    <name evidence="2" type="ORF">LCGC14_2188840</name>
</gene>
<dbReference type="EMBL" id="LAZR01028605">
    <property type="protein sequence ID" value="KKL62074.1"/>
    <property type="molecule type" value="Genomic_DNA"/>
</dbReference>
<comment type="caution">
    <text evidence="2">The sequence shown here is derived from an EMBL/GenBank/DDBJ whole genome shotgun (WGS) entry which is preliminary data.</text>
</comment>
<sequence length="49" mass="5958">MTEIEELIKQAEAQKKKWRKPKQEERLTKRSWQEILDGKSSPHLRLQNL</sequence>